<dbReference type="GO" id="GO:0019031">
    <property type="term" value="C:viral envelope"/>
    <property type="evidence" value="ECO:0007669"/>
    <property type="project" value="UniProtKB-KW"/>
</dbReference>
<feature type="lipid moiety-binding region" description="S-palmitoyl cysteine; by host" evidence="33">
    <location>
        <position position="767"/>
    </location>
</feature>
<dbReference type="FunFam" id="2.170.40.20:FF:000001">
    <property type="entry name" value="Envelope glycoprotein gp160"/>
    <property type="match status" value="1"/>
</dbReference>
<keyword evidence="12 33" id="KW-1162">Viral penetration into host cytoplasm</keyword>
<evidence type="ECO:0000256" key="4">
    <source>
        <dbReference type="ARBA" id="ARBA00004563"/>
    </source>
</evidence>
<evidence type="ECO:0000256" key="22">
    <source>
        <dbReference type="ARBA" id="ARBA00022989"/>
    </source>
</evidence>
<keyword evidence="10 33" id="KW-1165">Clathrin-mediated endocytosis of virus by host</keyword>
<feature type="domain" description="Retroviral envelope protein GP41-like" evidence="37">
    <location>
        <begin position="533"/>
        <end position="722"/>
    </location>
</feature>
<evidence type="ECO:0000256" key="7">
    <source>
        <dbReference type="ARBA" id="ARBA00022506"/>
    </source>
</evidence>
<keyword evidence="28 33" id="KW-0325">Glycoprotein</keyword>
<dbReference type="GO" id="GO:0005198">
    <property type="term" value="F:structural molecule activity"/>
    <property type="evidence" value="ECO:0007669"/>
    <property type="project" value="UniProtKB-UniRule"/>
</dbReference>
<organismHost>
    <name type="scientific">Homo sapiens</name>
    <name type="common">Human</name>
    <dbReference type="NCBI Taxonomy" id="9606"/>
</organismHost>
<keyword evidence="18 33" id="KW-0946">Virion</keyword>
<keyword evidence="30 33" id="KW-0449">Lipoprotein</keyword>
<evidence type="ECO:0000256" key="2">
    <source>
        <dbReference type="ARBA" id="ARBA00004433"/>
    </source>
</evidence>
<comment type="PTM">
    <text evidence="33">Palmitoylation of the transmembrane protein and of Env polyprotein (prior to its proteolytic cleavage) is essential for their association with host cell membrane lipid rafts. Palmitoylation is therefore required for envelope trafficking to classical lipid rafts, but not for viral replication.</text>
</comment>
<feature type="chain" id="PRO_5023262939" description="Envelope glycoprotein gp160" evidence="33">
    <location>
        <begin position="32"/>
        <end position="859"/>
    </location>
</feature>
<evidence type="ECO:0000256" key="14">
    <source>
        <dbReference type="ARBA" id="ARBA00022692"/>
    </source>
</evidence>
<keyword evidence="7 33" id="KW-1168">Fusion of virus membrane with host membrane</keyword>
<comment type="subcellular location">
    <molecule>Transmembrane protein gp41</molecule>
    <subcellularLocation>
        <location evidence="33">Virion membrane</location>
        <topology evidence="33">Single-pass type I membrane protein</topology>
    </subcellularLocation>
    <subcellularLocation>
        <location evidence="33">Host cell membrane</location>
        <topology evidence="33">Single-pass type I membrane protein</topology>
    </subcellularLocation>
    <subcellularLocation>
        <location evidence="33">Host endosome membrane</location>
        <topology evidence="33">Single-pass type I membrane protein</topology>
    </subcellularLocation>
    <text evidence="33">It is probably concentrated at the site of budding and incorporated into the virions possibly by contacts between the cytoplasmic tail of Env and the N-terminus of Gag.</text>
</comment>
<feature type="region of interest" description="CD4-binding loop" evidence="33">
    <location>
        <begin position="364"/>
        <end position="374"/>
    </location>
</feature>
<evidence type="ECO:0000256" key="10">
    <source>
        <dbReference type="ARBA" id="ARBA00022570"/>
    </source>
</evidence>
<evidence type="ECO:0000256" key="32">
    <source>
        <dbReference type="ARBA" id="ARBA00062028"/>
    </source>
</evidence>
<evidence type="ECO:0000256" key="17">
    <source>
        <dbReference type="ARBA" id="ARBA00022804"/>
    </source>
</evidence>
<feature type="short sequence motif" description="YXXL motif; contains endocytosis signal" evidence="33">
    <location>
        <begin position="715"/>
        <end position="718"/>
    </location>
</feature>
<evidence type="ECO:0000256" key="18">
    <source>
        <dbReference type="ARBA" id="ARBA00022844"/>
    </source>
</evidence>
<evidence type="ECO:0000256" key="35">
    <source>
        <dbReference type="SAM" id="MobiDB-lite"/>
    </source>
</evidence>
<dbReference type="HAMAP" id="MF_04083">
    <property type="entry name" value="HIV_ENV"/>
    <property type="match status" value="1"/>
</dbReference>
<dbReference type="GO" id="GO:0052031">
    <property type="term" value="P:symbiont-mediated perturbation of host defense response"/>
    <property type="evidence" value="ECO:0007669"/>
    <property type="project" value="UniProtKB-UniRule"/>
</dbReference>
<evidence type="ECO:0000256" key="8">
    <source>
        <dbReference type="ARBA" id="ARBA00022510"/>
    </source>
</evidence>
<comment type="miscellaneous">
    <text evidence="33">HIV-1 lineages are divided in three main groups, M (for Major), O (for Outlier), and N (for New, or Non-M, Non-O). The vast majority of strains found worldwide belong to the group M. Group O seems to be endemic to and largely confined to Cameroon and neighboring countries in West Central Africa, where these viruses represent a small minority of HIV-1 strains. The group N is represented by a limited number of isolates from Cameroonian persons. The group M is further subdivided in 9 clades or subtypes (A to D, F to H, J and K).</text>
</comment>
<feature type="coiled-coil region" evidence="33">
    <location>
        <begin position="636"/>
        <end position="670"/>
    </location>
</feature>
<feature type="region of interest" description="Disordered" evidence="35">
    <location>
        <begin position="722"/>
        <end position="746"/>
    </location>
</feature>
<evidence type="ECO:0000256" key="3">
    <source>
        <dbReference type="ARBA" id="ARBA00004505"/>
    </source>
</evidence>
<dbReference type="FunFam" id="1.10.287.210:FF:000001">
    <property type="entry name" value="Envelope glycoprotein gp160"/>
    <property type="match status" value="1"/>
</dbReference>
<feature type="site" description="Cleavage; by host furin" evidence="33">
    <location>
        <begin position="513"/>
        <end position="514"/>
    </location>
</feature>
<evidence type="ECO:0000256" key="28">
    <source>
        <dbReference type="ARBA" id="ARBA00023180"/>
    </source>
</evidence>
<evidence type="ECO:0000256" key="9">
    <source>
        <dbReference type="ARBA" id="ARBA00022511"/>
    </source>
</evidence>
<accession>A0A346G1C1</accession>
<keyword evidence="13 33" id="KW-0165">Cleavage on pair of basic residues</keyword>
<keyword evidence="31 33" id="KW-1160">Virus entry into host cell</keyword>
<keyword evidence="14 33" id="KW-0812">Transmembrane</keyword>
<evidence type="ECO:0000256" key="26">
    <source>
        <dbReference type="ARBA" id="ARBA00023139"/>
    </source>
</evidence>
<comment type="PTM">
    <text evidence="33">Specific enzymatic cleavages in vivo yield mature proteins. Envelope glycoproteins are synthesized as a inactive precursor that is heavily N-glycosylated and processed likely by host cell furin in the Golgi to yield the mature SU and TM proteins. The cleavage site between SU and TM requires the minimal sequence [KR]-X-[KR]-R. About 2 of the 9 disulfide bonds of gp41 are reduced by P4HB/PDI, following binding to CD4 receptor.</text>
</comment>
<keyword evidence="9 33" id="KW-1032">Host cell membrane</keyword>
<evidence type="ECO:0000256" key="19">
    <source>
        <dbReference type="ARBA" id="ARBA00022870"/>
    </source>
</evidence>
<feature type="transmembrane region" description="Helical" evidence="34">
    <location>
        <begin position="681"/>
        <end position="708"/>
    </location>
</feature>
<dbReference type="InterPro" id="IPR036377">
    <property type="entry name" value="Gp120_core_sf"/>
</dbReference>
<evidence type="ECO:0000256" key="5">
    <source>
        <dbReference type="ARBA" id="ARBA00004578"/>
    </source>
</evidence>
<dbReference type="GO" id="GO:0055036">
    <property type="term" value="C:virion membrane"/>
    <property type="evidence" value="ECO:0007669"/>
    <property type="project" value="UniProtKB-SubCell"/>
</dbReference>
<feature type="region of interest" description="MPER; binding to GalCer" evidence="33">
    <location>
        <begin position="665"/>
        <end position="686"/>
    </location>
</feature>
<dbReference type="InterPro" id="IPR000328">
    <property type="entry name" value="GP41-like"/>
</dbReference>
<comment type="domain">
    <text evidence="33 34">The 17 amino acids long immunosuppressive region is present in many retroviral envelope proteins. Synthetic peptides derived from this relatively conserved sequence inhibit immune function in vitro and in vivo.</text>
</comment>
<keyword evidence="26 33" id="KW-0564">Palmitate</keyword>
<keyword evidence="11 33" id="KW-0945">Host-virus interaction</keyword>
<proteinExistence type="inferred from homology"/>
<sequence length="859" mass="97555">MRVKGIRKNYQNLLRWSTLLLGLLTICSAAEQSWVTVYYGVPVWKEATTTLFCASDAKAYDTEVHNVWATHACVPTDPNPQEILLENVTEGFNMWKNNMVDQMQEDIISLWDQSLKPCVKLTPLCVTLHCTEINKTNNATATPEPMTATNETMEMKNCSFNISTDLKDKMQKEYALFYNPDIIPIDNNSTNYRLITCNTSVLRQACPKVTFEPIPIHYCAPAGFAILKCNDKKFNGSEECKNVSTVQCTHGIKPVVSTQLLLNGSLAEEEVVIRSENFTNNAKIIIVQLNETVQINCTRPSNNTRKSIRIGPGQAFYATGDIIGDIRRAYCNVSEENWKRTLTQIVEKLGEKFNNSTIIDFKNSSGGDPEVVRHSFNCGGEFFYCDSAPLFNSTWTRKNTNSAWNVTQWNNSTNGKIVLQCRIKQIINMWQEVGKAMYAPPIKGNISCSSNITGLILTRDGGPNKTNETFRPAGGDMRDNWRSELYKYKVVKLEPLGVAPTKAKRRVVQREKRAVGMIGAMFLGFLGTAGSTMGAASIALTAQARQLLSGIVQQQNNLLKAIEAQQHLLQLTVWGIKQLQARVLAVERYLKDQQLLGLWGCSGKLICTTTVPWNTSWSNRSVEEIWSNMTWMQWEKEVDNYTGIIYRLIEESQNQQEKNEQELLALDEWASLWNWFSITKWLWYIKLFIMIVGGLVGLRIVFAVLSIVNRVRQGYSPLSFQTHLPAPRGPDRPEGIEEEGGERDRDRSGRLVNGFLVLFWDDLRSLCLFSYHRLRDLLLIIARIVELLGHRGWEILKYWGNLLQYWSQELKNSAVSLLNATAIAVAEGTDRIIEFIQRACRAILHIPRRIRQGFERALL</sequence>
<dbReference type="SUPFAM" id="SSF56502">
    <property type="entry name" value="gp120 core"/>
    <property type="match status" value="2"/>
</dbReference>
<evidence type="ECO:0000256" key="23">
    <source>
        <dbReference type="ARBA" id="ARBA00023046"/>
    </source>
</evidence>
<feature type="chain" id="PRO_5023262940" description="Transmembrane protein gp41" evidence="33">
    <location>
        <begin position="514"/>
        <end position="859"/>
    </location>
</feature>
<dbReference type="FunFam" id="2.170.40.20:FF:000003">
    <property type="entry name" value="Envelope glycoprotein gp160"/>
    <property type="match status" value="1"/>
</dbReference>
<organism evidence="38">
    <name type="scientific">Human immunodeficiency virus type 1</name>
    <name type="common">HIV-1</name>
    <dbReference type="NCBI Taxonomy" id="11676"/>
    <lineage>
        <taxon>Viruses</taxon>
        <taxon>Riboviria</taxon>
        <taxon>Pararnavirae</taxon>
        <taxon>Artverviricota</taxon>
        <taxon>Revtraviricetes</taxon>
        <taxon>Ortervirales</taxon>
        <taxon>Retroviridae</taxon>
        <taxon>Orthoretrovirinae</taxon>
        <taxon>Lentivirus</taxon>
        <taxon>Lentivirus humimdef1</taxon>
    </lineage>
</organism>
<keyword evidence="19 33" id="KW-1043">Host membrane</keyword>
<keyword evidence="21 33" id="KW-1164">Virus endocytosis by host</keyword>
<dbReference type="GO" id="GO:1903908">
    <property type="term" value="P:positive regulation of plasma membrane raft polarization"/>
    <property type="evidence" value="ECO:0007669"/>
    <property type="project" value="UniProtKB-UniRule"/>
</dbReference>
<keyword evidence="23 33" id="KW-1039">Host endosome</keyword>
<comment type="domain">
    <text evidence="33">The YXXL motif is involved in determining the exact site of viral release at the surface of infected mononuclear cells and promotes endocytosis. YXXL and di-leucine endocytosis motifs interact directly or indirectly with the clathrin adapter complexes, opperate independently, and their activities are not additive.</text>
</comment>
<dbReference type="GO" id="GO:0019062">
    <property type="term" value="P:virion attachment to host cell"/>
    <property type="evidence" value="ECO:0007669"/>
    <property type="project" value="UniProtKB-UniRule"/>
</dbReference>
<evidence type="ECO:0000256" key="6">
    <source>
        <dbReference type="ARBA" id="ARBA00004650"/>
    </source>
</evidence>
<comment type="subunit">
    <text evidence="32">The mature envelope protein (Env) consists of a homotrimer of non-covalently associated gp120-gp41 heterodimers. The resulting complex protrudes from the virus surface as a spike. There seems to be as few as 10 spikes on the average virion. Interacts with host CD4, CCR5 and CXCR4. Gp120 also interacts with the C-type lectins CD209/DC-SIGN and CLEC4M/DC-SIGNR (collectively referred to as DC-SIGN(R)). Gp120 and gp41 interact with GalCer. Gp120 interacts with host ITGA4/ITGB7 complex; on CD4+ T-cells, this interaction results in rapid activation of integrin ITGAL/LFA-1, which facilitates efficient cell-to-cell spreading of HIV-1. Gp120 interacts with cell-associated heparan sulfate; this interaction increases virus infectivity on permissive cells and may be involved in infection of CD4- cells.</text>
</comment>
<dbReference type="Pfam" id="PF00517">
    <property type="entry name" value="GP41"/>
    <property type="match status" value="1"/>
</dbReference>
<comment type="subcellular location">
    <subcellularLocation>
        <location evidence="3">Host cell membrane</location>
        <topology evidence="3">Peripheral membrane protein</topology>
    </subcellularLocation>
    <subcellularLocation>
        <location evidence="1">Host cell membrane</location>
        <topology evidence="1">Single-pass type I membrane protein</topology>
    </subcellularLocation>
    <subcellularLocation>
        <location evidence="2">Host endosome membrane</location>
        <topology evidence="2">Peripheral membrane protein</topology>
    </subcellularLocation>
    <subcellularLocation>
        <location evidence="5">Host endosome membrane</location>
        <topology evidence="5">Single-pass type I membrane protein</topology>
    </subcellularLocation>
    <subcellularLocation>
        <location evidence="6">Virion membrane</location>
        <topology evidence="6">Peripheral membrane protein</topology>
    </subcellularLocation>
    <subcellularLocation>
        <location evidence="4">Virion membrane</location>
        <topology evidence="4">Single-pass type I membrane protein</topology>
    </subcellularLocation>
</comment>
<dbReference type="GO" id="GO:0075512">
    <property type="term" value="P:clathrin-dependent endocytosis of virus by host cell"/>
    <property type="evidence" value="ECO:0007669"/>
    <property type="project" value="UniProtKB-UniRule"/>
</dbReference>
<name>A0A346G1C1_HV1</name>
<evidence type="ECO:0000256" key="1">
    <source>
        <dbReference type="ARBA" id="ARBA00004402"/>
    </source>
</evidence>
<evidence type="ECO:0000313" key="38">
    <source>
        <dbReference type="EMBL" id="AXN88880.1"/>
    </source>
</evidence>
<evidence type="ECO:0000256" key="27">
    <source>
        <dbReference type="ARBA" id="ARBA00023157"/>
    </source>
</evidence>
<dbReference type="GO" id="GO:0039654">
    <property type="term" value="P:fusion of virus membrane with host endosome membrane"/>
    <property type="evidence" value="ECO:0007669"/>
    <property type="project" value="UniProtKB-UniRule"/>
</dbReference>
<feature type="region of interest" description="Immunosuppression" evidence="33">
    <location>
        <begin position="577"/>
        <end position="595"/>
    </location>
</feature>
<evidence type="ECO:0000256" key="21">
    <source>
        <dbReference type="ARBA" id="ARBA00022890"/>
    </source>
</evidence>
<comment type="caution">
    <text evidence="33">Lacks conserved residue(s) required for the propagation of feature annotation.</text>
</comment>
<dbReference type="Gene3D" id="2.170.40.20">
    <property type="entry name" value="Human immunodeficiency virus 1, Gp160, envelope glycoprotein"/>
    <property type="match status" value="2"/>
</dbReference>
<comment type="function">
    <text evidence="33">Transmembrane protein gp41: Acts as a class I viral fusion protein. Under the current model, the protein has at least 3 conformational states: pre-fusion native state, pre-hairpin intermediate state, and post-fusion hairpin state. During fusion of viral and target intracellular membranes, the coiled coil regions (heptad repeats) assume a trimer-of-hairpins structure, positioning the fusion peptide in close proximity to the C-terminal region of the ectodomain. The formation of this structure appears to drive apposition and subsequent fusion of viral and target cell membranes. Complete fusion occurs in host cell endosomes and is dynamin-dependent, however some lipid transfer might occur at the plasma membrane. The virus undergoes clathrin-dependent internalization long before endosomal fusion, thus minimizing the surface exposure of conserved viral epitopes during fusion and reducing the efficacy of inhibitors targeting these epitopes. Membranes fusion leads to delivery of the nucleocapsid into the cytoplasm.</text>
</comment>
<keyword evidence="20 33" id="KW-0261">Viral envelope protein</keyword>
<keyword evidence="15 33" id="KW-0053">Apoptosis</keyword>
<dbReference type="SUPFAM" id="SSF58069">
    <property type="entry name" value="Virus ectodomain"/>
    <property type="match status" value="1"/>
</dbReference>
<feature type="lipid moiety-binding region" description="S-palmitoyl cysteine; by host" evidence="33">
    <location>
        <position position="840"/>
    </location>
</feature>
<dbReference type="Pfam" id="PF00516">
    <property type="entry name" value="GP120"/>
    <property type="match status" value="1"/>
</dbReference>
<feature type="topological domain" description="Cytoplasmic" evidence="33">
    <location>
        <begin position="709"/>
        <end position="859"/>
    </location>
</feature>
<keyword evidence="22 33" id="KW-1133">Transmembrane helix</keyword>
<dbReference type="CDD" id="cd09909">
    <property type="entry name" value="HIV-1-like_HR1-HR2"/>
    <property type="match status" value="1"/>
</dbReference>
<feature type="disulfide bond" evidence="33">
    <location>
        <begin position="219"/>
        <end position="248"/>
    </location>
</feature>
<evidence type="ECO:0000256" key="13">
    <source>
        <dbReference type="ARBA" id="ARBA00022685"/>
    </source>
</evidence>
<protein>
    <recommendedName>
        <fullName evidence="33">Envelope glycoprotein gp160</fullName>
    </recommendedName>
    <alternativeName>
        <fullName evidence="33">Env polyprotein</fullName>
    </alternativeName>
    <component>
        <recommendedName>
            <fullName evidence="33">Surface protein gp120</fullName>
            <shortName evidence="33">SU</shortName>
        </recommendedName>
        <alternativeName>
            <fullName evidence="33">Glycoprotein 120</fullName>
            <shortName evidence="33">gp120</shortName>
        </alternativeName>
    </component>
    <component>
        <recommendedName>
            <fullName evidence="33">Transmembrane protein gp41</fullName>
            <shortName evidence="33">TM</shortName>
        </recommendedName>
        <alternativeName>
            <fullName evidence="33">Glycoprotein 41</fullName>
            <shortName evidence="33">gp41</shortName>
        </alternativeName>
    </component>
</protein>
<evidence type="ECO:0000259" key="36">
    <source>
        <dbReference type="Pfam" id="PF00516"/>
    </source>
</evidence>
<comment type="domain">
    <text evidence="33">Some of the most genetically diverse regions of the viral genome are present in Env. They are called variable regions 1 through 5 (V1 through V5). Coreceptor usage of gp120 is determined mainly by the primary structure of the third variable region (V3) in the outer domain of gp120. The sequence of V3 determines which coreceptor, CCR5 and/or CXCR4 (corresponding to R5/macrophage, X4/T cell and R5X4/T cell and macrophage tropism), is used to trigger the fusion potential of the Env complex, and hence which cells the virus can infect. Binding to CCR5 involves a region adjacent in addition to V3.</text>
</comment>
<comment type="subcellular location">
    <molecule>Surface protein gp120</molecule>
    <subcellularLocation>
        <location evidence="33">Virion membrane</location>
        <topology evidence="33">Peripheral membrane protein</topology>
    </subcellularLocation>
    <subcellularLocation>
        <location evidence="33">Host cell membrane</location>
        <topology evidence="33">Peripheral membrane protein</topology>
    </subcellularLocation>
    <subcellularLocation>
        <location evidence="33">Host endosome membrane</location>
        <topology evidence="33">Single-pass type I membrane protein</topology>
    </subcellularLocation>
    <text evidence="33">The surface protein is not anchored to the viral envelope, but associates with the extravirion surface through its binding to TM. It is probably concentrated at the site of budding and incorporated into the virions possibly by contacts between the cytoplasmic tail of Env and the N-terminus of Gag.</text>
</comment>
<comment type="function">
    <text evidence="33">Envelope glycoprotein gp160: Oligomerizes in the host endoplasmic reticulum into predominantly trimers. In a second time, gp160 transits in the host Golgi, where glycosylation is completed. The precursor is then proteolytically cleaved in the trans-Golgi and thereby activated by cellular furin or furin-like proteases to produce gp120 and gp41.</text>
</comment>
<evidence type="ECO:0000259" key="37">
    <source>
        <dbReference type="Pfam" id="PF00517"/>
    </source>
</evidence>
<feature type="disulfide bond" evidence="33">
    <location>
        <begin position="229"/>
        <end position="240"/>
    </location>
</feature>
<comment type="miscellaneous">
    <text evidence="33">Inhibitors targeting HIV-1 viral envelope proteins are used as antiretroviral drugs. Attachment of virions to the cell surface via non-specific interactions and CD4 binding can be blocked by inhibitors that include cyanovirin-N, cyclotriazadisulfonamide analogs, PRO 2000, TNX 355 and PRO 542. In addition, BMS 806 can block CD4-induced conformational changes. Env interactions with the coreceptor molecules can be targeted by CCR5 antagonists including SCH-D, maraviroc (UK 427857) and aplaviroc (GW 873140), and the CXCR4 antagonist AMD 070. Fusion of viral and cellular membranes can be inhibited by peptides such as enfuvirtide and tifuvirtide (T 1249). Resistance to inhibitors associated with mutations in Env are observed. Most of the time, single mutations confer only a modest reduction in drug susceptibility. Combination of several mutations is usually required to develop a high-level drug resistance.</text>
</comment>
<feature type="disulfide bond" evidence="33">
    <location>
        <begin position="601"/>
        <end position="607"/>
    </location>
</feature>
<evidence type="ECO:0000256" key="34">
    <source>
        <dbReference type="RuleBase" id="RU363095"/>
    </source>
</evidence>
<dbReference type="Gene3D" id="1.10.287.210">
    <property type="match status" value="1"/>
</dbReference>
<dbReference type="Gene3D" id="1.20.5.490">
    <property type="entry name" value="Single helix bin"/>
    <property type="match status" value="1"/>
</dbReference>
<evidence type="ECO:0000256" key="15">
    <source>
        <dbReference type="ARBA" id="ARBA00022703"/>
    </source>
</evidence>
<dbReference type="GO" id="GO:0020002">
    <property type="term" value="C:host cell plasma membrane"/>
    <property type="evidence" value="ECO:0007669"/>
    <property type="project" value="UniProtKB-SubCell"/>
</dbReference>
<keyword evidence="8 33" id="KW-1170">Fusion of virus membrane with host endosomal membrane</keyword>
<comment type="function">
    <text evidence="33">Surface protein gp120: Attaches the virus to the host lymphoid cell by binding to the primary receptor CD4. This interaction induces a structural rearrangement creating a high affinity binding site for a chemokine coreceptor like CXCR4 and/or CCR5. Acts as a ligand for CD209/DC-SIGN and CLEC4M/DC-SIGNR, which are respectively found on dendritic cells (DCs), and on endothelial cells of liver sinusoids and lymph node sinuses. These interactions allow capture of viral particles at mucosal surfaces by these cells and subsequent transmission to permissive cells. HIV subverts the migration properties of dendritic cells to gain access to CD4+ T-cells in lymph nodes. Virus transmission to permissive T-cells occurs either in trans (without DCs infection, through viral capture and transmission), or in cis (following DCs productive infection, through the usual CD4-gp120 interaction), thereby inducing a robust infection. In trans infection, bound virions remain infectious over days and it is proposed that they are not degraded, but protected in non-lysosomal acidic organelles within the DCs close to the cell membrane thus contributing to the viral infectious potential during DCs' migration from the periphery to the lymphoid tissues. On arrival at lymphoid tissues, intact virions recycle back to DCs' cell surface allowing virus transmission to CD4+ T-cells.</text>
</comment>
<feature type="disulfide bond" evidence="33">
    <location>
        <begin position="53"/>
        <end position="73"/>
    </location>
</feature>
<evidence type="ECO:0000256" key="30">
    <source>
        <dbReference type="ARBA" id="ARBA00023288"/>
    </source>
</evidence>
<feature type="domain" description="Human immunodeficiency virus 1 envelope glycoprotein Gp120" evidence="36">
    <location>
        <begin position="34"/>
        <end position="513"/>
    </location>
</feature>
<keyword evidence="29 33" id="KW-0899">Viral immunoevasion</keyword>
<evidence type="ECO:0000256" key="29">
    <source>
        <dbReference type="ARBA" id="ARBA00023280"/>
    </source>
</evidence>
<feature type="short sequence motif" description="Di-leucine internalization motif" evidence="33">
    <location>
        <begin position="858"/>
        <end position="859"/>
    </location>
</feature>
<evidence type="ECO:0000256" key="20">
    <source>
        <dbReference type="ARBA" id="ARBA00022879"/>
    </source>
</evidence>
<evidence type="ECO:0000256" key="33">
    <source>
        <dbReference type="HAMAP-Rule" id="MF_04083"/>
    </source>
</evidence>
<dbReference type="FunFam" id="1.20.5.490:FF:000001">
    <property type="entry name" value="Envelope glycoprotein gp160"/>
    <property type="match status" value="1"/>
</dbReference>
<keyword evidence="25 33" id="KW-0472">Membrane</keyword>
<keyword evidence="24 33" id="KW-0175">Coiled coil</keyword>
<keyword evidence="27 33" id="KW-1015">Disulfide bond</keyword>
<evidence type="ECO:0000256" key="31">
    <source>
        <dbReference type="ARBA" id="ARBA00023296"/>
    </source>
</evidence>
<dbReference type="GO" id="GO:0016020">
    <property type="term" value="C:membrane"/>
    <property type="evidence" value="ECO:0007669"/>
    <property type="project" value="UniProtKB-UniRule"/>
</dbReference>
<dbReference type="GO" id="GO:0044175">
    <property type="term" value="C:host cell endosome membrane"/>
    <property type="evidence" value="ECO:0007669"/>
    <property type="project" value="UniProtKB-SubCell"/>
</dbReference>
<evidence type="ECO:0000256" key="24">
    <source>
        <dbReference type="ARBA" id="ARBA00023054"/>
    </source>
</evidence>
<gene>
    <name evidence="33 38" type="primary">env</name>
</gene>
<keyword evidence="17 33" id="KW-1161">Viral attachment to host cell</keyword>
<keyword evidence="16 33" id="KW-0732">Signal</keyword>
<dbReference type="GO" id="GO:1903911">
    <property type="term" value="P:positive regulation of receptor clustering"/>
    <property type="evidence" value="ECO:0007669"/>
    <property type="project" value="UniProtKB-UniRule"/>
</dbReference>
<dbReference type="GO" id="GO:0019064">
    <property type="term" value="P:fusion of virus membrane with host plasma membrane"/>
    <property type="evidence" value="ECO:0007669"/>
    <property type="project" value="UniProtKB-UniRule"/>
</dbReference>
<comment type="similarity">
    <text evidence="33">Belongs to the HIV-1 env protein family.</text>
</comment>
<comment type="PTM">
    <text evidence="33">Highly glycosylated by host. The high number of glycan on the protein is reffered to as 'glycan shield' because it contributes to hide protein sequence from adaptive immune system.</text>
</comment>
<comment type="subunit">
    <text evidence="33">The mature envelope protein (Env) consists of a homotrimer of non-covalently associated gp120-gp41 heterodimers. The resulting complex protrudes from the virus surface as a spike. There seems to be as few as 10 spikes on the average virion. Surface protein gp120 interacts with host CD4, CCR5 and CXCR4. Gp120 also interacts with the C-type lectins CD209/DC-SIGN and CLEC4M/DC-SIGNR (collectively referred to as DC-SIGN(R)). Gp120 and gp41 interact with GalCer. Gp120 interacts with host ITGA4/ITGB7 complex; on CD4+ T-cells, this interaction results in rapid activation of integrin ITGAL/LFA-1, which facilitates efficient cell-to-cell spreading of HIV-1. Gp120 interacts with cell-associated heparan sulfate; this interaction increases virus infectivity on permissive cells and may be involved in infection of CD4- cells.</text>
</comment>
<evidence type="ECO:0000256" key="16">
    <source>
        <dbReference type="ARBA" id="ARBA00022729"/>
    </source>
</evidence>
<dbReference type="InterPro" id="IPR037527">
    <property type="entry name" value="Gp160"/>
</dbReference>
<evidence type="ECO:0000256" key="11">
    <source>
        <dbReference type="ARBA" id="ARBA00022581"/>
    </source>
</evidence>
<comment type="domain">
    <text evidence="33">The membrane proximal external region (MPER) present in gp41 is a tryptophan-rich region recognized by the antibodies 2F5, Z13, and 4E10. MPER seems to play a role in fusion.</text>
</comment>
<comment type="domain">
    <text evidence="33">The CD4-binding region is targeted by the antibody b12.</text>
</comment>
<evidence type="ECO:0000256" key="25">
    <source>
        <dbReference type="ARBA" id="ARBA00023136"/>
    </source>
</evidence>
<reference evidence="38" key="1">
    <citation type="journal article" date="2018" name="J. Exp. Med.">
        <title>Relationship between latent and rebound viruses in a clinical trial of anti-HIV-1 antibody 3BNC117.</title>
        <authorList>
            <person name="Cohen Y.Z."/>
            <person name="Lorenzi J.C."/>
            <person name="Krassnig L."/>
            <person name="Barton J.P."/>
            <person name="Burke L."/>
            <person name="Pai J."/>
            <person name="Lu C.L."/>
            <person name="Mendoza P."/>
            <person name="Oliveira T.Y."/>
            <person name="Sleckman C."/>
            <person name="Millard K."/>
            <person name="Butler A.L."/>
            <person name="Dizon J.P."/>
            <person name="Belblidia S.A."/>
            <person name="Witmer-Pack M."/>
            <person name="Shimeliovich I."/>
            <person name="Gulick R.M."/>
            <person name="Seaman M.S."/>
            <person name="Jankovic M."/>
            <person name="Caskey M."/>
            <person name="Nussenzweig M.C."/>
        </authorList>
    </citation>
    <scope>NUCLEOTIDE SEQUENCE</scope>
    <source>
        <strain evidence="38">611_D_14_2C_16</strain>
    </source>
</reference>
<dbReference type="EMBL" id="MH263386">
    <property type="protein sequence ID" value="AXN88880.1"/>
    <property type="molecule type" value="Genomic_DNA"/>
</dbReference>
<dbReference type="GO" id="GO:0019082">
    <property type="term" value="P:viral protein processing"/>
    <property type="evidence" value="ECO:0007669"/>
    <property type="project" value="UniProtKB-UniRule"/>
</dbReference>
<evidence type="ECO:0000256" key="12">
    <source>
        <dbReference type="ARBA" id="ARBA00022595"/>
    </source>
</evidence>
<feature type="region of interest" description="V2" evidence="33">
    <location>
        <begin position="158"/>
        <end position="197"/>
    </location>
</feature>
<dbReference type="InterPro" id="IPR000777">
    <property type="entry name" value="HIV1_Gp120"/>
</dbReference>